<proteinExistence type="inferred from homology"/>
<reference evidence="10" key="2">
    <citation type="journal article" date="2016" name="Int. J. Syst. Evol. Microbiol.">
        <title>Complete genome sequence and cell structure of Limnochorda pilosa, a Gram-negative spore-former within the phylum Firmicutes.</title>
        <authorList>
            <person name="Watanabe M."/>
            <person name="Kojima H."/>
            <person name="Fukui M."/>
        </authorList>
    </citation>
    <scope>NUCLEOTIDE SEQUENCE [LARGE SCALE GENOMIC DNA]</scope>
    <source>
        <strain evidence="10">HC45</strain>
    </source>
</reference>
<dbReference type="Pfam" id="PF17284">
    <property type="entry name" value="Spermine_synt_N"/>
    <property type="match status" value="1"/>
</dbReference>
<evidence type="ECO:0000256" key="6">
    <source>
        <dbReference type="RuleBase" id="RU003836"/>
    </source>
</evidence>
<dbReference type="Gene3D" id="3.40.50.150">
    <property type="entry name" value="Vaccinia Virus protein VP39"/>
    <property type="match status" value="1"/>
</dbReference>
<dbReference type="OrthoDB" id="9793120at2"/>
<dbReference type="InterPro" id="IPR029063">
    <property type="entry name" value="SAM-dependent_MTases_sf"/>
</dbReference>
<dbReference type="PATRIC" id="fig|1555112.3.peg.3197"/>
<comment type="catalytic activity">
    <reaction evidence="4 7">
        <text>S-adenosyl 3-(methylsulfanyl)propylamine + putrescine = S-methyl-5'-thioadenosine + spermidine + H(+)</text>
        <dbReference type="Rhea" id="RHEA:12721"/>
        <dbReference type="ChEBI" id="CHEBI:15378"/>
        <dbReference type="ChEBI" id="CHEBI:17509"/>
        <dbReference type="ChEBI" id="CHEBI:57443"/>
        <dbReference type="ChEBI" id="CHEBI:57834"/>
        <dbReference type="ChEBI" id="CHEBI:326268"/>
        <dbReference type="EC" id="2.5.1.16"/>
    </reaction>
</comment>
<keyword evidence="3 4" id="KW-0620">Polyamine biosynthesis</keyword>
<evidence type="ECO:0000259" key="8">
    <source>
        <dbReference type="PROSITE" id="PS51006"/>
    </source>
</evidence>
<dbReference type="NCBIfam" id="TIGR00417">
    <property type="entry name" value="speE"/>
    <property type="match status" value="1"/>
</dbReference>
<evidence type="ECO:0000256" key="5">
    <source>
        <dbReference type="PROSITE-ProRule" id="PRU00354"/>
    </source>
</evidence>
<dbReference type="RefSeq" id="WP_068140112.1">
    <property type="nucleotide sequence ID" value="NZ_AP014924.1"/>
</dbReference>
<dbReference type="PROSITE" id="PS01330">
    <property type="entry name" value="PABS_1"/>
    <property type="match status" value="1"/>
</dbReference>
<dbReference type="InterPro" id="IPR035246">
    <property type="entry name" value="Spermidine_synt_N"/>
</dbReference>
<dbReference type="GO" id="GO:0005829">
    <property type="term" value="C:cytosol"/>
    <property type="evidence" value="ECO:0007669"/>
    <property type="project" value="TreeGrafter"/>
</dbReference>
<dbReference type="PANTHER" id="PTHR11558:SF11">
    <property type="entry name" value="SPERMIDINE SYNTHASE"/>
    <property type="match status" value="1"/>
</dbReference>
<dbReference type="NCBIfam" id="NF002010">
    <property type="entry name" value="PRK00811.1"/>
    <property type="match status" value="1"/>
</dbReference>
<dbReference type="CDD" id="cd02440">
    <property type="entry name" value="AdoMet_MTases"/>
    <property type="match status" value="1"/>
</dbReference>
<feature type="binding site" evidence="4">
    <location>
        <begin position="159"/>
        <end position="162"/>
    </location>
    <ligand>
        <name>spermidine</name>
        <dbReference type="ChEBI" id="CHEBI:57834"/>
    </ligand>
</feature>
<keyword evidence="4 7" id="KW-0745">Spermidine biosynthesis</keyword>
<feature type="binding site" evidence="4">
    <location>
        <position position="106"/>
    </location>
    <ligand>
        <name>S-methyl-5'-thioadenosine</name>
        <dbReference type="ChEBI" id="CHEBI:17509"/>
    </ligand>
</feature>
<feature type="binding site" evidence="4">
    <location>
        <position position="31"/>
    </location>
    <ligand>
        <name>S-methyl-5'-thioadenosine</name>
        <dbReference type="ChEBI" id="CHEBI:17509"/>
    </ligand>
</feature>
<feature type="binding site" evidence="4">
    <location>
        <begin position="137"/>
        <end position="138"/>
    </location>
    <ligand>
        <name>S-methyl-5'-thioadenosine</name>
        <dbReference type="ChEBI" id="CHEBI:17509"/>
    </ligand>
</feature>
<dbReference type="Proteomes" id="UP000065807">
    <property type="component" value="Chromosome"/>
</dbReference>
<organism evidence="9 10">
    <name type="scientific">Limnochorda pilosa</name>
    <dbReference type="NCBI Taxonomy" id="1555112"/>
    <lineage>
        <taxon>Bacteria</taxon>
        <taxon>Bacillati</taxon>
        <taxon>Bacillota</taxon>
        <taxon>Limnochordia</taxon>
        <taxon>Limnochordales</taxon>
        <taxon>Limnochordaceae</taxon>
        <taxon>Limnochorda</taxon>
    </lineage>
</organism>
<dbReference type="AlphaFoldDB" id="A0A0K2SPE5"/>
<evidence type="ECO:0000313" key="9">
    <source>
        <dbReference type="EMBL" id="BAS28976.1"/>
    </source>
</evidence>
<sequence>MELWFTENQTASLRISVKASKVLEHRQTGYQELSVLETEPWGTMLALDGMIQTTERDEAAYHEMMVHVPLSTHPRPRRVAVIGGGDGGAIREVLKHPSVEQAVLVEIDPAVVEASRRWLPSLSSGLDDPRVQVVAADGRAYVQQAGQGDVPPFDVIVVDSTDPVRAAVGLFSEEFYRDVRGALAPGGILTAQTESPYLNRELLRQAFRAAAQVFPLARLYLTCVPTYPSGLWSFTLGSLGPDPLDPAGRGPEGSCRYYTPELHRAAFALPAFVTELIRP</sequence>
<dbReference type="GO" id="GO:0004766">
    <property type="term" value="F:spermidine synthase activity"/>
    <property type="evidence" value="ECO:0007669"/>
    <property type="project" value="UniProtKB-UniRule"/>
</dbReference>
<dbReference type="KEGG" id="lpil:LIP_3149"/>
<evidence type="ECO:0000256" key="3">
    <source>
        <dbReference type="ARBA" id="ARBA00023115"/>
    </source>
</evidence>
<dbReference type="STRING" id="1555112.LIP_3149"/>
<dbReference type="SUPFAM" id="SSF53335">
    <property type="entry name" value="S-adenosyl-L-methionine-dependent methyltransferases"/>
    <property type="match status" value="1"/>
</dbReference>
<comment type="similarity">
    <text evidence="1 4 6">Belongs to the spermidine/spermine synthase family.</text>
</comment>
<dbReference type="PANTHER" id="PTHR11558">
    <property type="entry name" value="SPERMIDINE/SPERMINE SYNTHASE"/>
    <property type="match status" value="1"/>
</dbReference>
<comment type="pathway">
    <text evidence="4">Amine and polyamine biosynthesis; spermidine biosynthesis; spermidine from putrescine: step 1/1.</text>
</comment>
<evidence type="ECO:0000256" key="1">
    <source>
        <dbReference type="ARBA" id="ARBA00007867"/>
    </source>
</evidence>
<dbReference type="HAMAP" id="MF_00198">
    <property type="entry name" value="Spermidine_synth"/>
    <property type="match status" value="1"/>
</dbReference>
<dbReference type="PROSITE" id="PS51006">
    <property type="entry name" value="PABS_2"/>
    <property type="match status" value="1"/>
</dbReference>
<comment type="function">
    <text evidence="4">Catalyzes the irreversible transfer of a propylamine group from the amino donor S-adenosylmethioninamine (decarboxy-AdoMet) to putrescine (1,4-diaminobutane) to yield spermidine.</text>
</comment>
<dbReference type="Pfam" id="PF01564">
    <property type="entry name" value="Spermine_synth"/>
    <property type="match status" value="1"/>
</dbReference>
<keyword evidence="2 4" id="KW-0808">Transferase</keyword>
<dbReference type="EMBL" id="AP014924">
    <property type="protein sequence ID" value="BAS28976.1"/>
    <property type="molecule type" value="Genomic_DNA"/>
</dbReference>
<evidence type="ECO:0000256" key="4">
    <source>
        <dbReference type="HAMAP-Rule" id="MF_00198"/>
    </source>
</evidence>
<feature type="binding site" evidence="4">
    <location>
        <position position="86"/>
    </location>
    <ligand>
        <name>spermidine</name>
        <dbReference type="ChEBI" id="CHEBI:57834"/>
    </ligand>
</feature>
<gene>
    <name evidence="4" type="primary">speE</name>
    <name evidence="9" type="ORF">LIP_3149</name>
</gene>
<accession>A0A0K2SPE5</accession>
<evidence type="ECO:0000256" key="2">
    <source>
        <dbReference type="ARBA" id="ARBA00022679"/>
    </source>
</evidence>
<dbReference type="Gene3D" id="2.30.140.10">
    <property type="entry name" value="Spermidine synthase, tetramerisation domain"/>
    <property type="match status" value="1"/>
</dbReference>
<evidence type="ECO:0000256" key="7">
    <source>
        <dbReference type="RuleBase" id="RU003837"/>
    </source>
</evidence>
<dbReference type="UniPathway" id="UPA00248">
    <property type="reaction ID" value="UER00314"/>
</dbReference>
<evidence type="ECO:0000313" key="10">
    <source>
        <dbReference type="Proteomes" id="UP000065807"/>
    </source>
</evidence>
<feature type="active site" description="Proton acceptor" evidence="4 5">
    <location>
        <position position="159"/>
    </location>
</feature>
<dbReference type="GO" id="GO:0008295">
    <property type="term" value="P:spermidine biosynthetic process"/>
    <property type="evidence" value="ECO:0007669"/>
    <property type="project" value="UniProtKB-UniRule"/>
</dbReference>
<feature type="binding site" evidence="4">
    <location>
        <position position="62"/>
    </location>
    <ligand>
        <name>spermidine</name>
        <dbReference type="ChEBI" id="CHEBI:57834"/>
    </ligand>
</feature>
<name>A0A0K2SPE5_LIMPI</name>
<dbReference type="EC" id="2.5.1.16" evidence="4"/>
<protein>
    <recommendedName>
        <fullName evidence="4">Polyamine aminopropyltransferase</fullName>
    </recommendedName>
    <alternativeName>
        <fullName evidence="4">Putrescine aminopropyltransferase</fullName>
        <shortName evidence="4">PAPT</shortName>
    </alternativeName>
    <alternativeName>
        <fullName evidence="4">Spermidine synthase</fullName>
        <shortName evidence="4">SPDS</shortName>
        <shortName evidence="4">SPDSY</shortName>
        <ecNumber evidence="4">2.5.1.16</ecNumber>
    </alternativeName>
</protein>
<dbReference type="InterPro" id="IPR001045">
    <property type="entry name" value="Spermi_synthase"/>
</dbReference>
<feature type="domain" description="PABS" evidence="8">
    <location>
        <begin position="2"/>
        <end position="239"/>
    </location>
</feature>
<dbReference type="InterPro" id="IPR030374">
    <property type="entry name" value="PABS"/>
</dbReference>
<reference evidence="10" key="1">
    <citation type="submission" date="2015-07" db="EMBL/GenBank/DDBJ databases">
        <title>Complete genome sequence and phylogenetic analysis of Limnochorda pilosa.</title>
        <authorList>
            <person name="Watanabe M."/>
            <person name="Kojima H."/>
            <person name="Fukui M."/>
        </authorList>
    </citation>
    <scope>NUCLEOTIDE SEQUENCE [LARGE SCALE GENOMIC DNA]</scope>
    <source>
        <strain evidence="10">HC45</strain>
    </source>
</reference>
<dbReference type="InterPro" id="IPR037163">
    <property type="entry name" value="Spermidine_synt_N_sf"/>
</dbReference>
<dbReference type="InterPro" id="IPR030373">
    <property type="entry name" value="PABS_CS"/>
</dbReference>
<comment type="subunit">
    <text evidence="4">Homodimer or homotetramer.</text>
</comment>
<comment type="caution">
    <text evidence="4">Lacks conserved residue(s) required for the propagation of feature annotation.</text>
</comment>
<dbReference type="NCBIfam" id="NF037959">
    <property type="entry name" value="MFS_SpdSyn"/>
    <property type="match status" value="1"/>
</dbReference>
<keyword evidence="10" id="KW-1185">Reference proteome</keyword>